<keyword evidence="3" id="KW-1185">Reference proteome</keyword>
<comment type="caution">
    <text evidence="2">The sequence shown here is derived from an EMBL/GenBank/DDBJ whole genome shotgun (WGS) entry which is preliminary data.</text>
</comment>
<gene>
    <name evidence="2" type="ORF">DBV15_01162</name>
</gene>
<evidence type="ECO:0000313" key="3">
    <source>
        <dbReference type="Proteomes" id="UP000310200"/>
    </source>
</evidence>
<name>A0A4S2JAF6_9HYME</name>
<organism evidence="2 3">
    <name type="scientific">Temnothorax longispinosus</name>
    <dbReference type="NCBI Taxonomy" id="300112"/>
    <lineage>
        <taxon>Eukaryota</taxon>
        <taxon>Metazoa</taxon>
        <taxon>Ecdysozoa</taxon>
        <taxon>Arthropoda</taxon>
        <taxon>Hexapoda</taxon>
        <taxon>Insecta</taxon>
        <taxon>Pterygota</taxon>
        <taxon>Neoptera</taxon>
        <taxon>Endopterygota</taxon>
        <taxon>Hymenoptera</taxon>
        <taxon>Apocrita</taxon>
        <taxon>Aculeata</taxon>
        <taxon>Formicoidea</taxon>
        <taxon>Formicidae</taxon>
        <taxon>Myrmicinae</taxon>
        <taxon>Temnothorax</taxon>
    </lineage>
</organism>
<protein>
    <submittedName>
        <fullName evidence="2">Uncharacterized protein</fullName>
    </submittedName>
</protein>
<evidence type="ECO:0000256" key="1">
    <source>
        <dbReference type="SAM" id="MobiDB-lite"/>
    </source>
</evidence>
<evidence type="ECO:0000313" key="2">
    <source>
        <dbReference type="EMBL" id="TGZ31916.1"/>
    </source>
</evidence>
<feature type="region of interest" description="Disordered" evidence="1">
    <location>
        <begin position="1"/>
        <end position="41"/>
    </location>
</feature>
<dbReference type="EMBL" id="QBLH01003980">
    <property type="protein sequence ID" value="TGZ31916.1"/>
    <property type="molecule type" value="Genomic_DNA"/>
</dbReference>
<proteinExistence type="predicted"/>
<dbReference type="AlphaFoldDB" id="A0A4S2JAF6"/>
<sequence>MTRNRLTLPYNGGRRNDFPRNREKEQASITDLPHPNNLTAV</sequence>
<dbReference type="Proteomes" id="UP000310200">
    <property type="component" value="Unassembled WGS sequence"/>
</dbReference>
<accession>A0A4S2JAF6</accession>
<feature type="compositionally biased region" description="Basic and acidic residues" evidence="1">
    <location>
        <begin position="14"/>
        <end position="26"/>
    </location>
</feature>
<reference evidence="2 3" key="1">
    <citation type="journal article" date="2019" name="Philos. Trans. R. Soc. Lond., B, Biol. Sci.">
        <title>Ant behaviour and brain gene expression of defending hosts depend on the ecological success of the intruding social parasite.</title>
        <authorList>
            <person name="Kaur R."/>
            <person name="Stoldt M."/>
            <person name="Jongepier E."/>
            <person name="Feldmeyer B."/>
            <person name="Menzel F."/>
            <person name="Bornberg-Bauer E."/>
            <person name="Foitzik S."/>
        </authorList>
    </citation>
    <scope>NUCLEOTIDE SEQUENCE [LARGE SCALE GENOMIC DNA]</scope>
    <source>
        <tissue evidence="2">Whole body</tissue>
    </source>
</reference>